<comment type="caution">
    <text evidence="3">The sequence shown here is derived from an EMBL/GenBank/DDBJ whole genome shotgun (WGS) entry which is preliminary data.</text>
</comment>
<keyword evidence="1" id="KW-0732">Signal</keyword>
<feature type="signal peptide" evidence="1">
    <location>
        <begin position="1"/>
        <end position="21"/>
    </location>
</feature>
<evidence type="ECO:0000256" key="1">
    <source>
        <dbReference type="SAM" id="SignalP"/>
    </source>
</evidence>
<proteinExistence type="predicted"/>
<feature type="domain" description="Ice-binding protein C-terminal" evidence="2">
    <location>
        <begin position="164"/>
        <end position="188"/>
    </location>
</feature>
<protein>
    <submittedName>
        <fullName evidence="3">PEP-CTERM sorting domain-containing protein</fullName>
    </submittedName>
</protein>
<feature type="chain" id="PRO_5032842229" evidence="1">
    <location>
        <begin position="22"/>
        <end position="191"/>
    </location>
</feature>
<keyword evidence="4" id="KW-1185">Reference proteome</keyword>
<dbReference type="Pfam" id="PF07589">
    <property type="entry name" value="PEP-CTERM"/>
    <property type="match status" value="1"/>
</dbReference>
<dbReference type="InterPro" id="IPR013424">
    <property type="entry name" value="Ice-binding_C"/>
</dbReference>
<dbReference type="Proteomes" id="UP000444318">
    <property type="component" value="Unassembled WGS sequence"/>
</dbReference>
<name>A0A843S6P5_9BURK</name>
<reference evidence="3 4" key="1">
    <citation type="submission" date="2019-10" db="EMBL/GenBank/DDBJ databases">
        <title>Two novel species isolated from a subtropical stream in China.</title>
        <authorList>
            <person name="Lu H."/>
        </authorList>
    </citation>
    <scope>NUCLEOTIDE SEQUENCE [LARGE SCALE GENOMIC DNA]</scope>
    <source>
        <strain evidence="3 4">FT103W</strain>
    </source>
</reference>
<evidence type="ECO:0000313" key="4">
    <source>
        <dbReference type="Proteomes" id="UP000444318"/>
    </source>
</evidence>
<gene>
    <name evidence="3" type="ORF">GEV01_00090</name>
</gene>
<dbReference type="RefSeq" id="WP_152800577.1">
    <property type="nucleotide sequence ID" value="NZ_WHUF01000001.1"/>
</dbReference>
<evidence type="ECO:0000313" key="3">
    <source>
        <dbReference type="EMBL" id="MQA17903.1"/>
    </source>
</evidence>
<dbReference type="AlphaFoldDB" id="A0A843S6P5"/>
<evidence type="ECO:0000259" key="2">
    <source>
        <dbReference type="Pfam" id="PF07589"/>
    </source>
</evidence>
<organism evidence="3 4">
    <name type="scientific">Rugamonas rivuli</name>
    <dbReference type="NCBI Taxonomy" id="2743358"/>
    <lineage>
        <taxon>Bacteria</taxon>
        <taxon>Pseudomonadati</taxon>
        <taxon>Pseudomonadota</taxon>
        <taxon>Betaproteobacteria</taxon>
        <taxon>Burkholderiales</taxon>
        <taxon>Oxalobacteraceae</taxon>
        <taxon>Telluria group</taxon>
        <taxon>Rugamonas</taxon>
    </lineage>
</organism>
<sequence>MRNLKFVRALMFFAAVTAALAGGAVRAAETTQVVNVAGIKSYDLFGEAGNTVIELNLGALAQVTSITWNVNYTAFDPSWLADMEVHFSPSAGNAGVVFTPSITEEGGSEHSEGSANLVDLGLDFKVGADGKLRIEFSENYKDLNPGEADGQWDSGSFTIGYVSAVPEPSSYAMMLLGLVAVGAIARRRQNS</sequence>
<dbReference type="EMBL" id="WHUF01000001">
    <property type="protein sequence ID" value="MQA17903.1"/>
    <property type="molecule type" value="Genomic_DNA"/>
</dbReference>
<accession>A0A843S6P5</accession>
<dbReference type="NCBIfam" id="TIGR02595">
    <property type="entry name" value="PEP_CTERM"/>
    <property type="match status" value="1"/>
</dbReference>